<dbReference type="InterPro" id="IPR002347">
    <property type="entry name" value="SDR_fam"/>
</dbReference>
<evidence type="ECO:0000313" key="6">
    <source>
        <dbReference type="EMBL" id="GAA5184303.1"/>
    </source>
</evidence>
<comment type="caution">
    <text evidence="6">The sequence shown here is derived from an EMBL/GenBank/DDBJ whole genome shotgun (WGS) entry which is preliminary data.</text>
</comment>
<evidence type="ECO:0000256" key="5">
    <source>
        <dbReference type="SAM" id="MobiDB-lite"/>
    </source>
</evidence>
<dbReference type="PRINTS" id="PR00081">
    <property type="entry name" value="GDHRDH"/>
</dbReference>
<protein>
    <submittedName>
        <fullName evidence="6">SDR family NAD(P)-dependent oxidoreductase</fullName>
    </submittedName>
</protein>
<dbReference type="InterPro" id="IPR045313">
    <property type="entry name" value="CBR1-like"/>
</dbReference>
<keyword evidence="3" id="KW-0560">Oxidoreductase</keyword>
<dbReference type="PANTHER" id="PTHR43490:SF99">
    <property type="entry name" value="SHORT-CHAIN DEHYDROGENASE_REDUCTASE"/>
    <property type="match status" value="1"/>
</dbReference>
<evidence type="ECO:0000256" key="3">
    <source>
        <dbReference type="ARBA" id="ARBA00023002"/>
    </source>
</evidence>
<dbReference type="PROSITE" id="PS00061">
    <property type="entry name" value="ADH_SHORT"/>
    <property type="match status" value="1"/>
</dbReference>
<dbReference type="EMBL" id="BAABJQ010000006">
    <property type="protein sequence ID" value="GAA5184303.1"/>
    <property type="molecule type" value="Genomic_DNA"/>
</dbReference>
<proteinExistence type="inferred from homology"/>
<name>A0ABP9RQ74_9ACTN</name>
<evidence type="ECO:0000256" key="2">
    <source>
        <dbReference type="ARBA" id="ARBA00022857"/>
    </source>
</evidence>
<reference evidence="7" key="1">
    <citation type="journal article" date="2019" name="Int. J. Syst. Evol. Microbiol.">
        <title>The Global Catalogue of Microorganisms (GCM) 10K type strain sequencing project: providing services to taxonomists for standard genome sequencing and annotation.</title>
        <authorList>
            <consortium name="The Broad Institute Genomics Platform"/>
            <consortium name="The Broad Institute Genome Sequencing Center for Infectious Disease"/>
            <person name="Wu L."/>
            <person name="Ma J."/>
        </authorList>
    </citation>
    <scope>NUCLEOTIDE SEQUENCE [LARGE SCALE GENOMIC DNA]</scope>
    <source>
        <strain evidence="7">JCM 18304</strain>
    </source>
</reference>
<comment type="similarity">
    <text evidence="1 4">Belongs to the short-chain dehydrogenases/reductases (SDR) family.</text>
</comment>
<dbReference type="InterPro" id="IPR020904">
    <property type="entry name" value="Sc_DH/Rdtase_CS"/>
</dbReference>
<keyword evidence="2" id="KW-0521">NADP</keyword>
<dbReference type="InterPro" id="IPR036291">
    <property type="entry name" value="NAD(P)-bd_dom_sf"/>
</dbReference>
<dbReference type="Proteomes" id="UP001501570">
    <property type="component" value="Unassembled WGS sequence"/>
</dbReference>
<dbReference type="Gene3D" id="3.40.50.720">
    <property type="entry name" value="NAD(P)-binding Rossmann-like Domain"/>
    <property type="match status" value="1"/>
</dbReference>
<dbReference type="CDD" id="cd05324">
    <property type="entry name" value="carb_red_PTCR-like_SDR_c"/>
    <property type="match status" value="1"/>
</dbReference>
<dbReference type="SUPFAM" id="SSF51735">
    <property type="entry name" value="NAD(P)-binding Rossmann-fold domains"/>
    <property type="match status" value="1"/>
</dbReference>
<dbReference type="PRINTS" id="PR00080">
    <property type="entry name" value="SDRFAMILY"/>
</dbReference>
<evidence type="ECO:0000256" key="1">
    <source>
        <dbReference type="ARBA" id="ARBA00006484"/>
    </source>
</evidence>
<gene>
    <name evidence="6" type="ORF">GCM10023322_25500</name>
</gene>
<dbReference type="PANTHER" id="PTHR43490">
    <property type="entry name" value="(+)-NEOMENTHOL DEHYDROGENASE"/>
    <property type="match status" value="1"/>
</dbReference>
<dbReference type="Pfam" id="PF00106">
    <property type="entry name" value="adh_short"/>
    <property type="match status" value="1"/>
</dbReference>
<keyword evidence="7" id="KW-1185">Reference proteome</keyword>
<sequence length="291" mass="30024">MLADQRPSAEGGDEGGDEARRSASALGIPVAPAALAASLVVAVPGTSGDWLVSPDGRNLEHMTTTLITGANKGLGFETARQLSAAGHTVYVGSRDAERGRRAAERLGVRWVPLDITDDASVEAAAKTIEADGGLDILVNNAGVEERTPDMSVLGPSEITVDIMRKTFETNVFGLVRVTNAFLPLLGRSAAPVVVNVSSGLGSLTQTAAYPYPGVAYPASKAAVNMITVQYAKAFPNMRINAVDPGFTATDLNGRAGTQTVEEGAEIIVRMAQVGADGPTGGYFAASGPVAW</sequence>
<organism evidence="6 7">
    <name type="scientific">Rugosimonospora acidiphila</name>
    <dbReference type="NCBI Taxonomy" id="556531"/>
    <lineage>
        <taxon>Bacteria</taxon>
        <taxon>Bacillati</taxon>
        <taxon>Actinomycetota</taxon>
        <taxon>Actinomycetes</taxon>
        <taxon>Micromonosporales</taxon>
        <taxon>Micromonosporaceae</taxon>
        <taxon>Rugosimonospora</taxon>
    </lineage>
</organism>
<evidence type="ECO:0000256" key="4">
    <source>
        <dbReference type="RuleBase" id="RU000363"/>
    </source>
</evidence>
<evidence type="ECO:0000313" key="7">
    <source>
        <dbReference type="Proteomes" id="UP001501570"/>
    </source>
</evidence>
<feature type="region of interest" description="Disordered" evidence="5">
    <location>
        <begin position="1"/>
        <end position="21"/>
    </location>
</feature>
<accession>A0ABP9RQ74</accession>